<dbReference type="Gene3D" id="2.60.40.10">
    <property type="entry name" value="Immunoglobulins"/>
    <property type="match status" value="1"/>
</dbReference>
<feature type="transmembrane region" description="Helical" evidence="2">
    <location>
        <begin position="108"/>
        <end position="137"/>
    </location>
</feature>
<evidence type="ECO:0000313" key="4">
    <source>
        <dbReference type="Proteomes" id="UP000007879"/>
    </source>
</evidence>
<proteinExistence type="predicted"/>
<evidence type="ECO:0000313" key="3">
    <source>
        <dbReference type="EnsemblMetazoa" id="XP_019851155.1"/>
    </source>
</evidence>
<keyword evidence="2" id="KW-0472">Membrane</keyword>
<feature type="region of interest" description="Disordered" evidence="1">
    <location>
        <begin position="225"/>
        <end position="249"/>
    </location>
</feature>
<feature type="compositionally biased region" description="Acidic residues" evidence="1">
    <location>
        <begin position="236"/>
        <end position="249"/>
    </location>
</feature>
<evidence type="ECO:0000256" key="2">
    <source>
        <dbReference type="SAM" id="Phobius"/>
    </source>
</evidence>
<name>A0AAN0J2B8_AMPQE</name>
<sequence>MRIGDTIVLSWDPVTLEEAKGFFVYSIRLTPDDGSTSSTLRQTNTRTISVAYDTTSVNITDTERQLAYTVSISVLLLSDVGLIEGPAIHTSLTMPPTNISSADDSSVSLAAVIVPTSLIMIFFLAVLFVCIVIVVWYRKKSKKLDISKANELSVAPNAGYGLVAIANTSATQNNEGMYERIDEYLYEPIDDRLVQQKEEDAPIVGDSVDNIPIANCPVFATSPITAPTFSPNQGETNEEQDVDEYENMS</sequence>
<keyword evidence="4" id="KW-1185">Reference proteome</keyword>
<reference evidence="4" key="1">
    <citation type="journal article" date="2010" name="Nature">
        <title>The Amphimedon queenslandica genome and the evolution of animal complexity.</title>
        <authorList>
            <person name="Srivastava M."/>
            <person name="Simakov O."/>
            <person name="Chapman J."/>
            <person name="Fahey B."/>
            <person name="Gauthier M.E."/>
            <person name="Mitros T."/>
            <person name="Richards G.S."/>
            <person name="Conaco C."/>
            <person name="Dacre M."/>
            <person name="Hellsten U."/>
            <person name="Larroux C."/>
            <person name="Putnam N.H."/>
            <person name="Stanke M."/>
            <person name="Adamska M."/>
            <person name="Darling A."/>
            <person name="Degnan S.M."/>
            <person name="Oakley T.H."/>
            <person name="Plachetzki D.C."/>
            <person name="Zhai Y."/>
            <person name="Adamski M."/>
            <person name="Calcino A."/>
            <person name="Cummins S.F."/>
            <person name="Goodstein D.M."/>
            <person name="Harris C."/>
            <person name="Jackson D.J."/>
            <person name="Leys S.P."/>
            <person name="Shu S."/>
            <person name="Woodcroft B.J."/>
            <person name="Vervoort M."/>
            <person name="Kosik K.S."/>
            <person name="Manning G."/>
            <person name="Degnan B.M."/>
            <person name="Rokhsar D.S."/>
        </authorList>
    </citation>
    <scope>NUCLEOTIDE SEQUENCE [LARGE SCALE GENOMIC DNA]</scope>
</reference>
<keyword evidence="2" id="KW-0812">Transmembrane</keyword>
<feature type="transmembrane region" description="Helical" evidence="2">
    <location>
        <begin position="66"/>
        <end position="88"/>
    </location>
</feature>
<reference evidence="3" key="2">
    <citation type="submission" date="2024-06" db="UniProtKB">
        <authorList>
            <consortium name="EnsemblMetazoa"/>
        </authorList>
    </citation>
    <scope>IDENTIFICATION</scope>
</reference>
<dbReference type="AlphaFoldDB" id="A0AAN0J2B8"/>
<feature type="compositionally biased region" description="Polar residues" evidence="1">
    <location>
        <begin position="225"/>
        <end position="235"/>
    </location>
</feature>
<dbReference type="RefSeq" id="XP_019851155.1">
    <property type="nucleotide sequence ID" value="XM_019995596.1"/>
</dbReference>
<dbReference type="SUPFAM" id="SSF49265">
    <property type="entry name" value="Fibronectin type III"/>
    <property type="match status" value="1"/>
</dbReference>
<keyword evidence="2" id="KW-1133">Transmembrane helix</keyword>
<dbReference type="GeneID" id="109581473"/>
<evidence type="ECO:0000256" key="1">
    <source>
        <dbReference type="SAM" id="MobiDB-lite"/>
    </source>
</evidence>
<organism evidence="3 4">
    <name type="scientific">Amphimedon queenslandica</name>
    <name type="common">Sponge</name>
    <dbReference type="NCBI Taxonomy" id="400682"/>
    <lineage>
        <taxon>Eukaryota</taxon>
        <taxon>Metazoa</taxon>
        <taxon>Porifera</taxon>
        <taxon>Demospongiae</taxon>
        <taxon>Heteroscleromorpha</taxon>
        <taxon>Haplosclerida</taxon>
        <taxon>Niphatidae</taxon>
        <taxon>Amphimedon</taxon>
    </lineage>
</organism>
<dbReference type="InterPro" id="IPR036116">
    <property type="entry name" value="FN3_sf"/>
</dbReference>
<dbReference type="InterPro" id="IPR013783">
    <property type="entry name" value="Ig-like_fold"/>
</dbReference>
<dbReference type="Proteomes" id="UP000007879">
    <property type="component" value="Unassembled WGS sequence"/>
</dbReference>
<accession>A0AAN0J2B8</accession>
<dbReference type="KEGG" id="aqu:109581473"/>
<protein>
    <submittedName>
        <fullName evidence="3">Uncharacterized protein</fullName>
    </submittedName>
</protein>
<dbReference type="EnsemblMetazoa" id="XM_019995596.1">
    <property type="protein sequence ID" value="XP_019851155.1"/>
    <property type="gene ID" value="LOC109581473"/>
</dbReference>